<feature type="domain" description="B3/B4 tRNA-binding" evidence="1">
    <location>
        <begin position="64"/>
        <end position="212"/>
    </location>
</feature>
<accession>A0A3G9J6N4</accession>
<dbReference type="SMART" id="SM00873">
    <property type="entry name" value="B3_4"/>
    <property type="match status" value="1"/>
</dbReference>
<dbReference type="GO" id="GO:0003723">
    <property type="term" value="F:RNA binding"/>
    <property type="evidence" value="ECO:0007669"/>
    <property type="project" value="InterPro"/>
</dbReference>
<dbReference type="FunCoup" id="A0A3G9J6N4">
    <property type="interactions" value="14"/>
</dbReference>
<organism evidence="2 3">
    <name type="scientific">Intestinibaculum porci</name>
    <dbReference type="NCBI Taxonomy" id="2487118"/>
    <lineage>
        <taxon>Bacteria</taxon>
        <taxon>Bacillati</taxon>
        <taxon>Bacillota</taxon>
        <taxon>Erysipelotrichia</taxon>
        <taxon>Erysipelotrichales</taxon>
        <taxon>Erysipelotrichaceae</taxon>
        <taxon>Intestinibaculum</taxon>
    </lineage>
</organism>
<protein>
    <recommendedName>
        <fullName evidence="1">B3/B4 tRNA-binding domain-containing protein</fullName>
    </recommendedName>
</protein>
<gene>
    <name evidence="2" type="ORF">SG0102_17810</name>
</gene>
<dbReference type="InterPro" id="IPR005146">
    <property type="entry name" value="B3/B4_tRNA-bd"/>
</dbReference>
<dbReference type="Pfam" id="PF03483">
    <property type="entry name" value="B3_4"/>
    <property type="match status" value="1"/>
</dbReference>
<dbReference type="InterPro" id="IPR020825">
    <property type="entry name" value="Phe-tRNA_synthase-like_B3/B4"/>
</dbReference>
<dbReference type="OrthoDB" id="1550991at2"/>
<dbReference type="Gene3D" id="3.50.40.10">
    <property type="entry name" value="Phenylalanyl-trna Synthetase, Chain B, domain 3"/>
    <property type="match status" value="1"/>
</dbReference>
<dbReference type="PANTHER" id="PTHR39209:SF2">
    <property type="entry name" value="CYTOPLASMIC PROTEIN"/>
    <property type="match status" value="1"/>
</dbReference>
<dbReference type="KEGG" id="ebm:SG0102_17810"/>
<dbReference type="PANTHER" id="PTHR39209">
    <property type="match status" value="1"/>
</dbReference>
<dbReference type="RefSeq" id="WP_125119658.1">
    <property type="nucleotide sequence ID" value="NZ_AP019309.1"/>
</dbReference>
<keyword evidence="3" id="KW-1185">Reference proteome</keyword>
<dbReference type="AlphaFoldDB" id="A0A3G9J6N4"/>
<evidence type="ECO:0000259" key="1">
    <source>
        <dbReference type="SMART" id="SM00873"/>
    </source>
</evidence>
<name>A0A3G9J6N4_9FIRM</name>
<dbReference type="EMBL" id="AP019309">
    <property type="protein sequence ID" value="BBH26847.1"/>
    <property type="molecule type" value="Genomic_DNA"/>
</dbReference>
<dbReference type="SUPFAM" id="SSF56037">
    <property type="entry name" value="PheT/TilS domain"/>
    <property type="match status" value="1"/>
</dbReference>
<proteinExistence type="predicted"/>
<dbReference type="GO" id="GO:0004826">
    <property type="term" value="F:phenylalanine-tRNA ligase activity"/>
    <property type="evidence" value="ECO:0007669"/>
    <property type="project" value="InterPro"/>
</dbReference>
<reference evidence="2 3" key="1">
    <citation type="submission" date="2018-11" db="EMBL/GenBank/DDBJ databases">
        <title>Novel Erysipelotrichaceae bacterium isolated from small intestine of a swine.</title>
        <authorList>
            <person name="Kim J.S."/>
            <person name="Choe H."/>
            <person name="Lee Y.R."/>
            <person name="Kim K.M."/>
            <person name="Park D.S."/>
        </authorList>
    </citation>
    <scope>NUCLEOTIDE SEQUENCE [LARGE SCALE GENOMIC DNA]</scope>
    <source>
        <strain evidence="2 3">SG0102</strain>
    </source>
</reference>
<dbReference type="Proteomes" id="UP000268059">
    <property type="component" value="Chromosome"/>
</dbReference>
<evidence type="ECO:0000313" key="2">
    <source>
        <dbReference type="EMBL" id="BBH26847.1"/>
    </source>
</evidence>
<sequence>MVYDVSIDKDLFSVYSEIRLGLLRFHADVKASDDHFWDYMNTEVLPQVRSKIEGKGWSEIPGIKGSRAAYKAFGRNPGRYRVSSESLIRRVRRGDDLYHINSVVDVNNLISVRSGLSVGSYDLGQVHGAIRLRKAEHGEGYTGIGKDFLDMENMLVLADDEGIFGSSMSDSTRAMVTDSARDILVVVYCFENDIDLDTLLCNAEDAFERFAGAENAEHWIV</sequence>
<dbReference type="InParanoid" id="A0A3G9J6N4"/>
<evidence type="ECO:0000313" key="3">
    <source>
        <dbReference type="Proteomes" id="UP000268059"/>
    </source>
</evidence>